<dbReference type="InterPro" id="IPR043216">
    <property type="entry name" value="PAP-like"/>
</dbReference>
<evidence type="ECO:0000313" key="8">
    <source>
        <dbReference type="EMBL" id="KFX42936.1"/>
    </source>
</evidence>
<comment type="caution">
    <text evidence="8">The sequence shown here is derived from an EMBL/GenBank/DDBJ whole genome shotgun (WGS) entry which is preliminary data.</text>
</comment>
<protein>
    <submittedName>
        <fullName evidence="8">Diacylglycerol pyrophosphate phosphatase 1</fullName>
    </submittedName>
</protein>
<proteinExistence type="inferred from homology"/>
<evidence type="ECO:0000256" key="5">
    <source>
        <dbReference type="ARBA" id="ARBA00023136"/>
    </source>
</evidence>
<evidence type="ECO:0000256" key="2">
    <source>
        <dbReference type="ARBA" id="ARBA00008816"/>
    </source>
</evidence>
<dbReference type="PANTHER" id="PTHR10165">
    <property type="entry name" value="LIPID PHOSPHATE PHOSPHATASE"/>
    <property type="match status" value="1"/>
</dbReference>
<gene>
    <name evidence="8" type="ORF">GQ26_0390170</name>
</gene>
<keyword evidence="4 6" id="KW-1133">Transmembrane helix</keyword>
<comment type="similarity">
    <text evidence="2">Belongs to the PA-phosphatase related phosphoesterase family.</text>
</comment>
<accession>A0A093V8A8</accession>
<sequence length="315" mass="34437">MGSRRLIISYVLDWVILIFSAVNPSKRPFSLADPSISLPYKKDTISIALAAVVCGVIPAGIIAFVCCSIAAWRARRVDVHLRGQVLRRELWEWLTGWLGLGLSFVAAFFFAQAVKNLVGKPRPDFLARCNPDSANESAYALGNYNPEGPVLVDWQICQTKNGGGVGISEFNDGFRSFPSGHTCNRTAQVPKDASFQRGDIHDEASSLRRQNAAPPLYLVAIILVPFAVAIYIATTRYQDGKHHGFDVVFSSIIGSICGYLGFRLYHLPTGQGAGRSWGPRGRDRAFGIKIGVLSYAGAAEDERRTEDIEIGHASH</sequence>
<dbReference type="InterPro" id="IPR036938">
    <property type="entry name" value="PAP2/HPO_sf"/>
</dbReference>
<evidence type="ECO:0000259" key="7">
    <source>
        <dbReference type="SMART" id="SM00014"/>
    </source>
</evidence>
<dbReference type="GO" id="GO:0008195">
    <property type="term" value="F:phosphatidate phosphatase activity"/>
    <property type="evidence" value="ECO:0007669"/>
    <property type="project" value="TreeGrafter"/>
</dbReference>
<dbReference type="PANTHER" id="PTHR10165:SF154">
    <property type="entry name" value="PAP2 DOMAIN PROTEIN (AFU_ORTHOLOGUE AFUA_1G09730)"/>
    <property type="match status" value="1"/>
</dbReference>
<dbReference type="Gene3D" id="1.20.144.10">
    <property type="entry name" value="Phosphatidic acid phosphatase type 2/haloperoxidase"/>
    <property type="match status" value="1"/>
</dbReference>
<dbReference type="SUPFAM" id="SSF48317">
    <property type="entry name" value="Acid phosphatase/Vanadium-dependent haloperoxidase"/>
    <property type="match status" value="1"/>
</dbReference>
<dbReference type="SMART" id="SM00014">
    <property type="entry name" value="acidPPc"/>
    <property type="match status" value="1"/>
</dbReference>
<reference evidence="8" key="2">
    <citation type="journal article" date="2014" name="PLoS Genet.">
        <title>Signature gene expression reveals novel clues to the molecular mechanisms of dimorphic transition in Penicillium marneffei.</title>
        <authorList>
            <person name="Yang E."/>
            <person name="Wang G."/>
            <person name="Cai J."/>
            <person name="Woo P.C."/>
            <person name="Lau S.K."/>
            <person name="Yuen K.-Y."/>
            <person name="Chow W.-N."/>
            <person name="Lin X."/>
        </authorList>
    </citation>
    <scope>NUCLEOTIDE SEQUENCE</scope>
    <source>
        <strain evidence="8">PM1</strain>
    </source>
</reference>
<dbReference type="GO" id="GO:0016020">
    <property type="term" value="C:membrane"/>
    <property type="evidence" value="ECO:0007669"/>
    <property type="project" value="UniProtKB-SubCell"/>
</dbReference>
<feature type="transmembrane region" description="Helical" evidence="6">
    <location>
        <begin position="45"/>
        <end position="72"/>
    </location>
</feature>
<dbReference type="AlphaFoldDB" id="A0A093V8A8"/>
<dbReference type="Pfam" id="PF01569">
    <property type="entry name" value="PAP2"/>
    <property type="match status" value="1"/>
</dbReference>
<dbReference type="InterPro" id="IPR000326">
    <property type="entry name" value="PAP2/HPO"/>
</dbReference>
<keyword evidence="5 6" id="KW-0472">Membrane</keyword>
<feature type="transmembrane region" description="Helical" evidence="6">
    <location>
        <begin position="215"/>
        <end position="233"/>
    </location>
</feature>
<evidence type="ECO:0000256" key="3">
    <source>
        <dbReference type="ARBA" id="ARBA00022692"/>
    </source>
</evidence>
<feature type="transmembrane region" description="Helical" evidence="6">
    <location>
        <begin position="245"/>
        <end position="262"/>
    </location>
</feature>
<dbReference type="GO" id="GO:0046839">
    <property type="term" value="P:phospholipid dephosphorylation"/>
    <property type="evidence" value="ECO:0007669"/>
    <property type="project" value="TreeGrafter"/>
</dbReference>
<feature type="transmembrane region" description="Helical" evidence="6">
    <location>
        <begin position="93"/>
        <end position="114"/>
    </location>
</feature>
<organism evidence="8">
    <name type="scientific">Talaromyces marneffei PM1</name>
    <dbReference type="NCBI Taxonomy" id="1077442"/>
    <lineage>
        <taxon>Eukaryota</taxon>
        <taxon>Fungi</taxon>
        <taxon>Dikarya</taxon>
        <taxon>Ascomycota</taxon>
        <taxon>Pezizomycotina</taxon>
        <taxon>Eurotiomycetes</taxon>
        <taxon>Eurotiomycetidae</taxon>
        <taxon>Eurotiales</taxon>
        <taxon>Trichocomaceae</taxon>
        <taxon>Talaromyces</taxon>
        <taxon>Talaromyces sect. Talaromyces</taxon>
    </lineage>
</organism>
<dbReference type="GO" id="GO:0006644">
    <property type="term" value="P:phospholipid metabolic process"/>
    <property type="evidence" value="ECO:0007669"/>
    <property type="project" value="InterPro"/>
</dbReference>
<evidence type="ECO:0000256" key="4">
    <source>
        <dbReference type="ARBA" id="ARBA00022989"/>
    </source>
</evidence>
<feature type="domain" description="Phosphatidic acid phosphatase type 2/haloperoxidase" evidence="7">
    <location>
        <begin position="95"/>
        <end position="262"/>
    </location>
</feature>
<keyword evidence="3 6" id="KW-0812">Transmembrane</keyword>
<dbReference type="EMBL" id="JPOX01000039">
    <property type="protein sequence ID" value="KFX42936.1"/>
    <property type="molecule type" value="Genomic_DNA"/>
</dbReference>
<reference key="1">
    <citation type="journal article" date="2014" name="PLoS Genet.">
        <title>Signature Gene Expression Reveals Novel Clues to the Molecular Mechanisms of Dimorphic Transition in Penicillium marneffei.</title>
        <authorList>
            <person name="Yang E."/>
            <person name="Wang G."/>
            <person name="Cai J."/>
            <person name="Woo P.C."/>
            <person name="Lau S.K."/>
            <person name="Yuen K.-Y."/>
            <person name="Chow W.-N."/>
            <person name="Lin X."/>
        </authorList>
    </citation>
    <scope>NUCLEOTIDE SEQUENCE [LARGE SCALE GENOMIC DNA]</scope>
    <source>
        <strain>PM1</strain>
    </source>
</reference>
<dbReference type="HOGENOM" id="CLU_021458_2_0_1"/>
<comment type="subcellular location">
    <subcellularLocation>
        <location evidence="1">Membrane</location>
        <topology evidence="1">Multi-pass membrane protein</topology>
    </subcellularLocation>
</comment>
<feature type="transmembrane region" description="Helical" evidence="6">
    <location>
        <begin position="7"/>
        <end position="25"/>
    </location>
</feature>
<name>A0A093V8A8_TALMA</name>
<evidence type="ECO:0000256" key="6">
    <source>
        <dbReference type="SAM" id="Phobius"/>
    </source>
</evidence>
<evidence type="ECO:0000256" key="1">
    <source>
        <dbReference type="ARBA" id="ARBA00004141"/>
    </source>
</evidence>